<reference evidence="2" key="3">
    <citation type="submission" date="2015-04" db="EMBL/GenBank/DDBJ databases">
        <title>Physiological reanalysis, assessment of diazotrophy, and genome sequences of multiple isolates of Streptomyces thermoautotrophicus.</title>
        <authorList>
            <person name="MacKellar D.C."/>
            <person name="Lieber L."/>
            <person name="Norman J."/>
            <person name="Bolger A."/>
            <person name="Tobin C."/>
            <person name="Murray J.W."/>
            <person name="Woodward J."/>
            <person name="Friesen M."/>
            <person name="Prell J."/>
        </authorList>
    </citation>
    <scope>NUCLEOTIDE SEQUENCE [LARGE SCALE GENOMIC DNA]</scope>
    <source>
        <strain evidence="2">H1</strain>
    </source>
</reference>
<evidence type="ECO:0000313" key="5">
    <source>
        <dbReference type="Proteomes" id="UP000070188"/>
    </source>
</evidence>
<dbReference type="NCBIfam" id="NF038324">
    <property type="entry name" value="DrmB_fam"/>
    <property type="match status" value="1"/>
</dbReference>
<accession>A0A132N427</accession>
<dbReference type="PATRIC" id="fig|1469144.10.peg.2310"/>
<reference evidence="6" key="2">
    <citation type="submission" date="2015-02" db="EMBL/GenBank/DDBJ databases">
        <title>Physiological reanalysis, assessment of diazotrophy, and genome sequences of multiple isolates of Streptomyces thermoautotrophicus.</title>
        <authorList>
            <person name="MacKellar D.C."/>
            <person name="Lieber L."/>
            <person name="Norman J."/>
            <person name="Bolger A."/>
            <person name="Tobin C."/>
            <person name="Murray J.W."/>
            <person name="Friesen M."/>
            <person name="Prell J."/>
        </authorList>
    </citation>
    <scope>NUCLEOTIDE SEQUENCE [LARGE SCALE GENOMIC DNA]</scope>
    <source>
        <strain evidence="6">UBT1</strain>
    </source>
</reference>
<comment type="caution">
    <text evidence="3">The sequence shown here is derived from an EMBL/GenBank/DDBJ whole genome shotgun (WGS) entry which is preliminary data.</text>
</comment>
<protein>
    <recommendedName>
        <fullName evidence="1">MrfA-like Zn-binding domain-containing protein</fullName>
    </recommendedName>
</protein>
<evidence type="ECO:0000313" key="7">
    <source>
        <dbReference type="Proteomes" id="UP000070659"/>
    </source>
</evidence>
<dbReference type="OrthoDB" id="9134227at2"/>
<dbReference type="RefSeq" id="WP_066887301.1">
    <property type="nucleotide sequence ID" value="NZ_JYIJ01000014.1"/>
</dbReference>
<reference evidence="5" key="4">
    <citation type="submission" date="2015-04" db="EMBL/GenBank/DDBJ databases">
        <title>Physiological reanalysis, assessment of diazotrophy, and genome sequences of multiple isolates of Streptomyces thermoautotrophicus.</title>
        <authorList>
            <person name="MacKellar D.C."/>
            <person name="Lieber L."/>
            <person name="Norman J."/>
            <person name="Bolger A."/>
            <person name="Tobin C."/>
            <person name="Murray J.W."/>
            <person name="Chang R."/>
            <person name="Ford T."/>
            <person name="Nguyen P.Q."/>
            <person name="Woodward J."/>
            <person name="Permingeat H."/>
            <person name="Joshi N.S."/>
            <person name="Silver P.A."/>
            <person name="Usadel B."/>
            <person name="Rutherford A.W."/>
            <person name="Friesen M."/>
            <person name="Prell J."/>
        </authorList>
    </citation>
    <scope>NUCLEOTIDE SEQUENCE [LARGE SCALE GENOMIC DNA]</scope>
    <source>
        <strain evidence="5">H1</strain>
    </source>
</reference>
<sequence length="614" mass="68778">MTRVRVGELRPNQLLHTFGVGATVDLPNLSVIVLGLDEWQHTGVDDISEDRLLAAVRKICGAQVKALRKPPYQPEVPGDPFGPWASVGVPVGLFPRWLRCPNPKCNVLAPVESQLFRLVPDPYRPERVRYVHDCAGSGNRRPTALPARFLLACRHGHLDDFPWMEFAHRGRHPGPGHALRMVERGTTGEAANLFVNCTECQASRSMAEAFGPAAERALPACRGRHPHLGEFEPCEEEARTLILGATNSWFPYLVTVFHIPRSQEALDQVVAEHWAQLQLLAGMERGMALQVLRNFDRAWQDLRTYPEDDIWDAILRRATQQPEGEDEEVLQIHEPEWREFTSRHPRQGRDFQVVTEPVPRSAADWLAEVRLAERLREVSALVGFTRIDAPEWGAVPVREQRRARLARGPVTWVPCAEVRGEGIFLRLAEDRVAEWEERPEVKRRRDQLLAAHRAWRRQRLLNPDDPMPPMRYLLLHSLAHVLIRELALESGYSASGIRERIYARQPGPDGEPMAGILLYTAAPDSEGTLGGLVGMGRRDRLGPLIEQALDAARLCSSDPLCAEHDPADNAQLYGAACHACLFAAETSCERGNHYLDRALVVDTLATSGIGFFAG</sequence>
<proteinExistence type="predicted"/>
<dbReference type="Proteomes" id="UP000070598">
    <property type="component" value="Unassembled WGS sequence"/>
</dbReference>
<evidence type="ECO:0000259" key="1">
    <source>
        <dbReference type="Pfam" id="PF09369"/>
    </source>
</evidence>
<dbReference type="InterPro" id="IPR047721">
    <property type="entry name" value="DrmB"/>
</dbReference>
<dbReference type="InterPro" id="IPR018973">
    <property type="entry name" value="MZB"/>
</dbReference>
<reference evidence="3 7" key="1">
    <citation type="submission" date="2015-02" db="EMBL/GenBank/DDBJ databases">
        <title>Physiological reanalysis, assessment of diazotrophy, and genome sequences of multiple isolates of Streptomyces thermoautotrophicus.</title>
        <authorList>
            <person name="MacKellar D.C."/>
            <person name="Lieber L."/>
            <person name="Norman J."/>
            <person name="Bolger A."/>
            <person name="Tobin C."/>
            <person name="Murray J.W."/>
            <person name="Prell J."/>
        </authorList>
    </citation>
    <scope>NUCLEOTIDE SEQUENCE [LARGE SCALE GENOMIC DNA]</scope>
    <source>
        <strain evidence="3 7">UBT1</strain>
    </source>
</reference>
<dbReference type="EMBL" id="LAXD01000001">
    <property type="protein sequence ID" value="KWX01102.1"/>
    <property type="molecule type" value="Genomic_DNA"/>
</dbReference>
<dbReference type="AlphaFoldDB" id="A0A132N427"/>
<evidence type="ECO:0000313" key="3">
    <source>
        <dbReference type="EMBL" id="KWX04756.1"/>
    </source>
</evidence>
<feature type="domain" description="MrfA-like Zn-binding" evidence="1">
    <location>
        <begin position="478"/>
        <end position="581"/>
    </location>
</feature>
<dbReference type="Pfam" id="PF09369">
    <property type="entry name" value="MZB"/>
    <property type="match status" value="1"/>
</dbReference>
<organism evidence="3 7">
    <name type="scientific">Carbonactinospora thermoautotrophica</name>
    <dbReference type="NCBI Taxonomy" id="1469144"/>
    <lineage>
        <taxon>Bacteria</taxon>
        <taxon>Bacillati</taxon>
        <taxon>Actinomycetota</taxon>
        <taxon>Actinomycetes</taxon>
        <taxon>Kitasatosporales</taxon>
        <taxon>Carbonactinosporaceae</taxon>
        <taxon>Carbonactinospora</taxon>
    </lineage>
</organism>
<evidence type="ECO:0000313" key="2">
    <source>
        <dbReference type="EMBL" id="KWX01102.1"/>
    </source>
</evidence>
<name>A0A132N427_9ACTN</name>
<evidence type="ECO:0000313" key="6">
    <source>
        <dbReference type="Proteomes" id="UP000070598"/>
    </source>
</evidence>
<dbReference type="Proteomes" id="UP000070659">
    <property type="component" value="Unassembled WGS sequence"/>
</dbReference>
<dbReference type="EMBL" id="JYIJ01000014">
    <property type="protein sequence ID" value="KWX04756.1"/>
    <property type="molecule type" value="Genomic_DNA"/>
</dbReference>
<dbReference type="Proteomes" id="UP000070188">
    <property type="component" value="Unassembled WGS sequence"/>
</dbReference>
<dbReference type="STRING" id="1469144.LI90_2130"/>
<dbReference type="EMBL" id="JYIK01000681">
    <property type="protein sequence ID" value="KWX09924.1"/>
    <property type="molecule type" value="Genomic_DNA"/>
</dbReference>
<evidence type="ECO:0000313" key="4">
    <source>
        <dbReference type="EMBL" id="KWX09924.1"/>
    </source>
</evidence>
<gene>
    <name evidence="2" type="ORF">LI90_2130</name>
    <name evidence="3" type="ORF">TH66_06110</name>
    <name evidence="4" type="ORF">TR74_06700</name>
</gene>
<keyword evidence="5" id="KW-1185">Reference proteome</keyword>